<proteinExistence type="predicted"/>
<evidence type="ECO:0000313" key="9">
    <source>
        <dbReference type="EMBL" id="KAK8874124.1"/>
    </source>
</evidence>
<protein>
    <submittedName>
        <fullName evidence="9">WSC domain-containing protein</fullName>
    </submittedName>
</protein>
<evidence type="ECO:0000313" key="10">
    <source>
        <dbReference type="Proteomes" id="UP001390339"/>
    </source>
</evidence>
<dbReference type="Proteomes" id="UP001390339">
    <property type="component" value="Unassembled WGS sequence"/>
</dbReference>
<evidence type="ECO:0000256" key="2">
    <source>
        <dbReference type="ARBA" id="ARBA00022692"/>
    </source>
</evidence>
<feature type="domain" description="WSC" evidence="8">
    <location>
        <begin position="37"/>
        <end position="134"/>
    </location>
</feature>
<dbReference type="PANTHER" id="PTHR24269">
    <property type="entry name" value="KREMEN PROTEIN"/>
    <property type="match status" value="1"/>
</dbReference>
<gene>
    <name evidence="9" type="ORF">PGQ11_004638</name>
</gene>
<organism evidence="9 10">
    <name type="scientific">Apiospora arundinis</name>
    <dbReference type="NCBI Taxonomy" id="335852"/>
    <lineage>
        <taxon>Eukaryota</taxon>
        <taxon>Fungi</taxon>
        <taxon>Dikarya</taxon>
        <taxon>Ascomycota</taxon>
        <taxon>Pezizomycotina</taxon>
        <taxon>Sordariomycetes</taxon>
        <taxon>Xylariomycetidae</taxon>
        <taxon>Amphisphaeriales</taxon>
        <taxon>Apiosporaceae</taxon>
        <taxon>Apiospora</taxon>
    </lineage>
</organism>
<keyword evidence="5" id="KW-0472">Membrane</keyword>
<accession>A0ABR2J8T5</accession>
<keyword evidence="6" id="KW-0325">Glycoprotein</keyword>
<feature type="signal peptide" evidence="7">
    <location>
        <begin position="1"/>
        <end position="26"/>
    </location>
</feature>
<reference evidence="9 10" key="1">
    <citation type="journal article" date="2024" name="IMA Fungus">
        <title>Apiospora arundinis, a panoply of carbohydrate-active enzymes and secondary metabolites.</title>
        <authorList>
            <person name="Sorensen T."/>
            <person name="Petersen C."/>
            <person name="Muurmann A.T."/>
            <person name="Christiansen J.V."/>
            <person name="Brundto M.L."/>
            <person name="Overgaard C.K."/>
            <person name="Boysen A.T."/>
            <person name="Wollenberg R.D."/>
            <person name="Larsen T.O."/>
            <person name="Sorensen J.L."/>
            <person name="Nielsen K.L."/>
            <person name="Sondergaard T.E."/>
        </authorList>
    </citation>
    <scope>NUCLEOTIDE SEQUENCE [LARGE SCALE GENOMIC DNA]</scope>
    <source>
        <strain evidence="9 10">AAU 773</strain>
    </source>
</reference>
<dbReference type="EMBL" id="JAPCWZ010000003">
    <property type="protein sequence ID" value="KAK8874124.1"/>
    <property type="molecule type" value="Genomic_DNA"/>
</dbReference>
<evidence type="ECO:0000256" key="5">
    <source>
        <dbReference type="ARBA" id="ARBA00023136"/>
    </source>
</evidence>
<keyword evidence="4" id="KW-1133">Transmembrane helix</keyword>
<feature type="chain" id="PRO_5046107208" evidence="7">
    <location>
        <begin position="27"/>
        <end position="184"/>
    </location>
</feature>
<dbReference type="SMART" id="SM00321">
    <property type="entry name" value="WSC"/>
    <property type="match status" value="1"/>
</dbReference>
<dbReference type="PANTHER" id="PTHR24269:SF16">
    <property type="entry name" value="PROTEIN SLG1"/>
    <property type="match status" value="1"/>
</dbReference>
<evidence type="ECO:0000256" key="1">
    <source>
        <dbReference type="ARBA" id="ARBA00004167"/>
    </source>
</evidence>
<keyword evidence="2" id="KW-0812">Transmembrane</keyword>
<evidence type="ECO:0000256" key="6">
    <source>
        <dbReference type="ARBA" id="ARBA00023180"/>
    </source>
</evidence>
<comment type="caution">
    <text evidence="9">The sequence shown here is derived from an EMBL/GenBank/DDBJ whole genome shotgun (WGS) entry which is preliminary data.</text>
</comment>
<evidence type="ECO:0000256" key="4">
    <source>
        <dbReference type="ARBA" id="ARBA00022989"/>
    </source>
</evidence>
<sequence>MKTTCMSFSSLATAVMLALYSSAATASDLAIFNGSSKFVYGGCFTETQGLNGSHSRTLKDTTEVGPNNMTVPVCLEFCDKYKYAGLQWSRECWCGNEINMRSTKQNDSDCDLACSGDQHVACGGNLKLSIYNSTTTSSASMTFNSPTLRPTATSTTRENAAALAVTAIWAVMFARGMALSLCAL</sequence>
<dbReference type="InterPro" id="IPR051836">
    <property type="entry name" value="Kremen_rcpt"/>
</dbReference>
<evidence type="ECO:0000259" key="8">
    <source>
        <dbReference type="PROSITE" id="PS51212"/>
    </source>
</evidence>
<dbReference type="PROSITE" id="PS51212">
    <property type="entry name" value="WSC"/>
    <property type="match status" value="1"/>
</dbReference>
<keyword evidence="3 7" id="KW-0732">Signal</keyword>
<evidence type="ECO:0000256" key="7">
    <source>
        <dbReference type="SAM" id="SignalP"/>
    </source>
</evidence>
<comment type="subcellular location">
    <subcellularLocation>
        <location evidence="1">Membrane</location>
        <topology evidence="1">Single-pass membrane protein</topology>
    </subcellularLocation>
</comment>
<evidence type="ECO:0000256" key="3">
    <source>
        <dbReference type="ARBA" id="ARBA00022729"/>
    </source>
</evidence>
<dbReference type="InterPro" id="IPR002889">
    <property type="entry name" value="WSC_carb-bd"/>
</dbReference>
<keyword evidence="10" id="KW-1185">Reference proteome</keyword>
<name>A0ABR2J8T5_9PEZI</name>
<dbReference type="Pfam" id="PF01822">
    <property type="entry name" value="WSC"/>
    <property type="match status" value="1"/>
</dbReference>